<dbReference type="EMBL" id="MSCJ01000003">
    <property type="protein sequence ID" value="PQJ62881.1"/>
    <property type="molecule type" value="Genomic_DNA"/>
</dbReference>
<gene>
    <name evidence="13" type="ORF">BTO08_22015</name>
</gene>
<feature type="signal peptide" evidence="10">
    <location>
        <begin position="1"/>
        <end position="20"/>
    </location>
</feature>
<evidence type="ECO:0000256" key="4">
    <source>
        <dbReference type="ARBA" id="ARBA00022452"/>
    </source>
</evidence>
<evidence type="ECO:0008006" key="15">
    <source>
        <dbReference type="Google" id="ProtNLM"/>
    </source>
</evidence>
<name>A0A2S7VN29_PHOAN</name>
<feature type="domain" description="PapC N-terminal" evidence="12">
    <location>
        <begin position="23"/>
        <end position="165"/>
    </location>
</feature>
<evidence type="ECO:0000256" key="9">
    <source>
        <dbReference type="ARBA" id="ARBA00023237"/>
    </source>
</evidence>
<proteinExistence type="inferred from homology"/>
<dbReference type="InterPro" id="IPR000015">
    <property type="entry name" value="Fimb_usher"/>
</dbReference>
<feature type="domain" description="PapC-like C-terminal" evidence="11">
    <location>
        <begin position="749"/>
        <end position="811"/>
    </location>
</feature>
<comment type="caution">
    <text evidence="13">The sequence shown here is derived from an EMBL/GenBank/DDBJ whole genome shotgun (WGS) entry which is preliminary data.</text>
</comment>
<dbReference type="GO" id="GO:0009297">
    <property type="term" value="P:pilus assembly"/>
    <property type="evidence" value="ECO:0007669"/>
    <property type="project" value="InterPro"/>
</dbReference>
<dbReference type="Proteomes" id="UP000238730">
    <property type="component" value="Unassembled WGS sequence"/>
</dbReference>
<evidence type="ECO:0000313" key="14">
    <source>
        <dbReference type="Proteomes" id="UP000238730"/>
    </source>
</evidence>
<keyword evidence="8" id="KW-0472">Membrane</keyword>
<dbReference type="RefSeq" id="WP_105062643.1">
    <property type="nucleotide sequence ID" value="NZ_MSCJ01000003.1"/>
</dbReference>
<comment type="similarity">
    <text evidence="2">Belongs to the fimbrial export usher family.</text>
</comment>
<dbReference type="Gene3D" id="2.60.40.2610">
    <property type="entry name" value="Outer membrane usher protein FimD, plug domain"/>
    <property type="match status" value="1"/>
</dbReference>
<keyword evidence="4" id="KW-1134">Transmembrane beta strand</keyword>
<accession>A0A2S7VN29</accession>
<evidence type="ECO:0000256" key="5">
    <source>
        <dbReference type="ARBA" id="ARBA00022558"/>
    </source>
</evidence>
<dbReference type="InterPro" id="IPR025949">
    <property type="entry name" value="PapC-like_C"/>
</dbReference>
<dbReference type="AlphaFoldDB" id="A0A2S7VN29"/>
<keyword evidence="6" id="KW-0812">Transmembrane</keyword>
<dbReference type="Pfam" id="PF13954">
    <property type="entry name" value="PapC_N"/>
    <property type="match status" value="1"/>
</dbReference>
<evidence type="ECO:0000259" key="12">
    <source>
        <dbReference type="Pfam" id="PF13954"/>
    </source>
</evidence>
<evidence type="ECO:0000256" key="6">
    <source>
        <dbReference type="ARBA" id="ARBA00022692"/>
    </source>
</evidence>
<dbReference type="Gene3D" id="2.60.40.3110">
    <property type="match status" value="1"/>
</dbReference>
<dbReference type="InterPro" id="IPR043142">
    <property type="entry name" value="PapC-like_C_sf"/>
</dbReference>
<evidence type="ECO:0000256" key="1">
    <source>
        <dbReference type="ARBA" id="ARBA00004571"/>
    </source>
</evidence>
<feature type="chain" id="PRO_5015572736" description="Fimbrial biogenesis outer membrane usher protein" evidence="10">
    <location>
        <begin position="21"/>
        <end position="827"/>
    </location>
</feature>
<dbReference type="GO" id="GO:0009279">
    <property type="term" value="C:cell outer membrane"/>
    <property type="evidence" value="ECO:0007669"/>
    <property type="project" value="UniProtKB-SubCell"/>
</dbReference>
<dbReference type="Pfam" id="PF13953">
    <property type="entry name" value="PapC_C"/>
    <property type="match status" value="1"/>
</dbReference>
<dbReference type="PANTHER" id="PTHR30451:SF21">
    <property type="entry name" value="FIMBRIAL USHER DOMAIN-CONTAINING PROTEIN YDET-RELATED"/>
    <property type="match status" value="1"/>
</dbReference>
<dbReference type="Gene3D" id="2.60.40.2070">
    <property type="match status" value="1"/>
</dbReference>
<evidence type="ECO:0000256" key="2">
    <source>
        <dbReference type="ARBA" id="ARBA00008064"/>
    </source>
</evidence>
<reference evidence="13 14" key="1">
    <citation type="submission" date="2016-12" db="EMBL/GenBank/DDBJ databases">
        <title>Diversity of luminous bacteria.</title>
        <authorList>
            <person name="Yoshizawa S."/>
            <person name="Kogure K."/>
        </authorList>
    </citation>
    <scope>NUCLEOTIDE SEQUENCE [LARGE SCALE GENOMIC DNA]</scope>
    <source>
        <strain evidence="13 14">LC1-200</strain>
    </source>
</reference>
<keyword evidence="3" id="KW-0813">Transport</keyword>
<comment type="subcellular location">
    <subcellularLocation>
        <location evidence="1">Cell outer membrane</location>
        <topology evidence="1">Multi-pass membrane protein</topology>
    </subcellularLocation>
</comment>
<keyword evidence="7 10" id="KW-0732">Signal</keyword>
<dbReference type="Pfam" id="PF00577">
    <property type="entry name" value="Usher"/>
    <property type="match status" value="1"/>
</dbReference>
<keyword evidence="5" id="KW-1029">Fimbrium biogenesis</keyword>
<evidence type="ECO:0000256" key="10">
    <source>
        <dbReference type="SAM" id="SignalP"/>
    </source>
</evidence>
<keyword evidence="9" id="KW-0998">Cell outer membrane</keyword>
<evidence type="ECO:0000256" key="3">
    <source>
        <dbReference type="ARBA" id="ARBA00022448"/>
    </source>
</evidence>
<evidence type="ECO:0000256" key="8">
    <source>
        <dbReference type="ARBA" id="ARBA00023136"/>
    </source>
</evidence>
<evidence type="ECO:0000313" key="13">
    <source>
        <dbReference type="EMBL" id="PQJ62881.1"/>
    </source>
</evidence>
<dbReference type="SUPFAM" id="SSF141729">
    <property type="entry name" value="FimD N-terminal domain-like"/>
    <property type="match status" value="1"/>
</dbReference>
<evidence type="ECO:0000256" key="7">
    <source>
        <dbReference type="ARBA" id="ARBA00022729"/>
    </source>
</evidence>
<evidence type="ECO:0000259" key="11">
    <source>
        <dbReference type="Pfam" id="PF13953"/>
    </source>
</evidence>
<sequence>MKLRIKIFLFTLFYNVNCVANTYFDPHFLTNDDSDLVDLKMFNNGLELPPGKYKVSVYVNGEYISDKEVNFVLNENKTELVPILTVGYYIQLGVKKNIFKNKKYQDQIVDISKYIKSATAVINVSKMKLLMTIPQANLTIKPKGYIPIDEWTNGVNAGLLNYNFSSGISKYDNNYESDNYLNLLTGINIGAWRFRDNSYLNQSFNSNHSNDDISSFNNLSVFAERDLPSLRSRLKIGRIYTPISDSFTTLPLRGISLSSVDQMRPDSLLGYAPDIRGVAKSEATVSVYQDGYKVYQTHVASGPFVIRDINSLTGNGDLKVIVKEADGSTHSFIVPYASSPLLKRENQTDYAITFGNYRGESGPHPTFMQATLNHGFSQGVTASTGVQLASEYQSYNIGLTKNLGSYGTLNTSVTDKRIKSANSRVKKGSIFGVKYQKDFIRSNINFGLDFSHYSKNGDLQLDDSEYFINDKTNNGSLKKNTLSISLSKNLNNSLSLYVNDNIYSYYNSCKNINNFNLSSSYYYKGISFSLGLNSQSNYNGEGNNNSVYFNTSIPMSFFNDARINTSLNDKIDDISYGLSTDLKGDSSSQLGINGSLNNGNHLTYGININRYKKSSGMSVNVNNNNNYGSQGLIFGKDNNGYNINFNATGGMIYYNGNIILGQPIYNSSALIEVNDAKNIKVTNESDVKTNKSGFAIIPTLNDYRSNRIALDPESYPNNVDIAMPIINVVPTVDAIVLAKFNAKIGYKALFKLNYKNGIIPFGASVNLLGDNKISSMVSTDGSVYLTGLPKNGKLNVEINRNESCQASYHLSNNETKKPVIVKGLLCQ</sequence>
<dbReference type="InterPro" id="IPR042186">
    <property type="entry name" value="FimD_plug_dom"/>
</dbReference>
<dbReference type="InterPro" id="IPR025885">
    <property type="entry name" value="PapC_N"/>
</dbReference>
<dbReference type="InterPro" id="IPR037224">
    <property type="entry name" value="PapC_N_sf"/>
</dbReference>
<organism evidence="13 14">
    <name type="scientific">Photobacterium angustum</name>
    <dbReference type="NCBI Taxonomy" id="661"/>
    <lineage>
        <taxon>Bacteria</taxon>
        <taxon>Pseudomonadati</taxon>
        <taxon>Pseudomonadota</taxon>
        <taxon>Gammaproteobacteria</taxon>
        <taxon>Vibrionales</taxon>
        <taxon>Vibrionaceae</taxon>
        <taxon>Photobacterium</taxon>
    </lineage>
</organism>
<dbReference type="PANTHER" id="PTHR30451">
    <property type="entry name" value="OUTER MEMBRANE USHER PROTEIN"/>
    <property type="match status" value="1"/>
</dbReference>
<dbReference type="Gene3D" id="3.10.20.410">
    <property type="match status" value="1"/>
</dbReference>
<protein>
    <recommendedName>
        <fullName evidence="15">Fimbrial biogenesis outer membrane usher protein</fullName>
    </recommendedName>
</protein>
<dbReference type="OrthoDB" id="6554712at2"/>
<dbReference type="GO" id="GO:0015473">
    <property type="term" value="F:fimbrial usher porin activity"/>
    <property type="evidence" value="ECO:0007669"/>
    <property type="project" value="InterPro"/>
</dbReference>